<comment type="similarity">
    <text evidence="4">Belongs to the MqnA/MqnD family. MqnA subfamily.</text>
</comment>
<dbReference type="InterPro" id="IPR030868">
    <property type="entry name" value="MqnA"/>
</dbReference>
<evidence type="ECO:0000256" key="3">
    <source>
        <dbReference type="ARBA" id="ARBA00023239"/>
    </source>
</evidence>
<dbReference type="PANTHER" id="PTHR37690:SF1">
    <property type="entry name" value="CHORISMATE DEHYDRATASE"/>
    <property type="match status" value="1"/>
</dbReference>
<sequence length="293" mass="31966">MKIAGYNKLDKPTGNESQTIMSDLIPPPIRVGAVSYLNSKPLIEDLEELADNAELMLDYPSLLADDLAAGRIDVGLIPSIEVIRSSEYEIISNACIATQGPVLSVKMYSRVPLGQIRRLALDMGSRTSATLVRIMLAEQYGVYPEVEPLPIEQAIDSSSADAILLIGDRAIHAPEASFVATWDLGEEWLRWTGLPFVFAMWAVRRDQDTGLLESALCRARDKGVTLLGEIARREAPKLGIDESVAESYLKNNLSFYLGPAECCGLRLFQDLAIKTGLAPEGVPLVFRNCISAG</sequence>
<comment type="caution">
    <text evidence="5">The sequence shown here is derived from an EMBL/GenBank/DDBJ whole genome shotgun (WGS) entry which is preliminary data.</text>
</comment>
<dbReference type="AlphaFoldDB" id="A0A3D3QZX9"/>
<dbReference type="GO" id="GO:0016836">
    <property type="term" value="F:hydro-lyase activity"/>
    <property type="evidence" value="ECO:0007669"/>
    <property type="project" value="UniProtKB-UniRule"/>
</dbReference>
<dbReference type="EC" id="4.2.1.151" evidence="4"/>
<keyword evidence="3 4" id="KW-0456">Lyase</keyword>
<evidence type="ECO:0000256" key="4">
    <source>
        <dbReference type="HAMAP-Rule" id="MF_00995"/>
    </source>
</evidence>
<comment type="pathway">
    <text evidence="1 4">Quinol/quinone metabolism; menaquinone biosynthesis.</text>
</comment>
<gene>
    <name evidence="4" type="primary">mqnA</name>
    <name evidence="5" type="ORF">DIT97_03470</name>
</gene>
<accession>A0A517X5A5</accession>
<comment type="function">
    <text evidence="4">Catalyzes the dehydration of chorismate into 3-[(1-carboxyvinyl)oxy]benzoate, a step in the biosynthesis of menaquinone (MK, vitamin K2).</text>
</comment>
<comment type="catalytic activity">
    <reaction evidence="4">
        <text>chorismate = 3-[(1-carboxyvinyl)-oxy]benzoate + H2O</text>
        <dbReference type="Rhea" id="RHEA:40051"/>
        <dbReference type="ChEBI" id="CHEBI:15377"/>
        <dbReference type="ChEBI" id="CHEBI:29748"/>
        <dbReference type="ChEBI" id="CHEBI:76981"/>
        <dbReference type="EC" id="4.2.1.151"/>
    </reaction>
</comment>
<keyword evidence="2 4" id="KW-0474">Menaquinone biosynthesis</keyword>
<dbReference type="HAMAP" id="MF_00995">
    <property type="entry name" value="MqnA"/>
    <property type="match status" value="1"/>
</dbReference>
<dbReference type="Gene3D" id="3.40.190.10">
    <property type="entry name" value="Periplasmic binding protein-like II"/>
    <property type="match status" value="2"/>
</dbReference>
<protein>
    <recommendedName>
        <fullName evidence="4">Chorismate dehydratase</fullName>
        <ecNumber evidence="4">4.2.1.151</ecNumber>
    </recommendedName>
    <alternativeName>
        <fullName evidence="4">Menaquinone biosynthetic enzyme MqnA</fullName>
    </alternativeName>
</protein>
<dbReference type="InterPro" id="IPR003773">
    <property type="entry name" value="Menaquinone_biosynth"/>
</dbReference>
<reference evidence="5 6" key="1">
    <citation type="journal article" date="2018" name="Nat. Biotechnol.">
        <title>A standardized bacterial taxonomy based on genome phylogeny substantially revises the tree of life.</title>
        <authorList>
            <person name="Parks D.H."/>
            <person name="Chuvochina M."/>
            <person name="Waite D.W."/>
            <person name="Rinke C."/>
            <person name="Skarshewski A."/>
            <person name="Chaumeil P.A."/>
            <person name="Hugenholtz P."/>
        </authorList>
    </citation>
    <scope>NUCLEOTIDE SEQUENCE [LARGE SCALE GENOMIC DNA]</scope>
    <source>
        <strain evidence="5">UBA9375</strain>
    </source>
</reference>
<dbReference type="Proteomes" id="UP000263642">
    <property type="component" value="Unassembled WGS sequence"/>
</dbReference>
<dbReference type="SUPFAM" id="SSF53850">
    <property type="entry name" value="Periplasmic binding protein-like II"/>
    <property type="match status" value="1"/>
</dbReference>
<evidence type="ECO:0000256" key="2">
    <source>
        <dbReference type="ARBA" id="ARBA00022428"/>
    </source>
</evidence>
<proteinExistence type="inferred from homology"/>
<dbReference type="GO" id="GO:0009234">
    <property type="term" value="P:menaquinone biosynthetic process"/>
    <property type="evidence" value="ECO:0007669"/>
    <property type="project" value="UniProtKB-UniRule"/>
</dbReference>
<organism evidence="5 6">
    <name type="scientific">Gimesia maris</name>
    <dbReference type="NCBI Taxonomy" id="122"/>
    <lineage>
        <taxon>Bacteria</taxon>
        <taxon>Pseudomonadati</taxon>
        <taxon>Planctomycetota</taxon>
        <taxon>Planctomycetia</taxon>
        <taxon>Planctomycetales</taxon>
        <taxon>Planctomycetaceae</taxon>
        <taxon>Gimesia</taxon>
    </lineage>
</organism>
<dbReference type="EMBL" id="DQAY01000022">
    <property type="protein sequence ID" value="HCO22154.1"/>
    <property type="molecule type" value="Genomic_DNA"/>
</dbReference>
<dbReference type="CDD" id="cd13634">
    <property type="entry name" value="PBP2_Sco4506"/>
    <property type="match status" value="1"/>
</dbReference>
<evidence type="ECO:0000256" key="1">
    <source>
        <dbReference type="ARBA" id="ARBA00004863"/>
    </source>
</evidence>
<accession>A0A3D3QZX9</accession>
<dbReference type="UniPathway" id="UPA00079"/>
<dbReference type="PANTHER" id="PTHR37690">
    <property type="entry name" value="CHORISMATE DEHYDRATASE"/>
    <property type="match status" value="1"/>
</dbReference>
<evidence type="ECO:0000313" key="6">
    <source>
        <dbReference type="Proteomes" id="UP000263642"/>
    </source>
</evidence>
<name>A0A3D3QZX9_9PLAN</name>
<dbReference type="Pfam" id="PF02621">
    <property type="entry name" value="VitK2_biosynth"/>
    <property type="match status" value="1"/>
</dbReference>
<evidence type="ECO:0000313" key="5">
    <source>
        <dbReference type="EMBL" id="HCO22154.1"/>
    </source>
</evidence>